<reference evidence="2 3" key="1">
    <citation type="submission" date="2024-09" db="EMBL/GenBank/DDBJ databases">
        <authorList>
            <person name="Sun Q."/>
            <person name="Mori K."/>
        </authorList>
    </citation>
    <scope>NUCLEOTIDE SEQUENCE [LARGE SCALE GENOMIC DNA]</scope>
    <source>
        <strain evidence="2 3">CCM 7792</strain>
    </source>
</reference>
<organism evidence="2 3">
    <name type="scientific">Massilia consociata</name>
    <dbReference type="NCBI Taxonomy" id="760117"/>
    <lineage>
        <taxon>Bacteria</taxon>
        <taxon>Pseudomonadati</taxon>
        <taxon>Pseudomonadota</taxon>
        <taxon>Betaproteobacteria</taxon>
        <taxon>Burkholderiales</taxon>
        <taxon>Oxalobacteraceae</taxon>
        <taxon>Telluria group</taxon>
        <taxon>Massilia</taxon>
    </lineage>
</organism>
<evidence type="ECO:0000313" key="2">
    <source>
        <dbReference type="EMBL" id="MFC0253799.1"/>
    </source>
</evidence>
<keyword evidence="1" id="KW-1133">Transmembrane helix</keyword>
<proteinExistence type="predicted"/>
<feature type="transmembrane region" description="Helical" evidence="1">
    <location>
        <begin position="21"/>
        <end position="47"/>
    </location>
</feature>
<feature type="transmembrane region" description="Helical" evidence="1">
    <location>
        <begin position="179"/>
        <end position="202"/>
    </location>
</feature>
<dbReference type="Pfam" id="PF14329">
    <property type="entry name" value="DUF4386"/>
    <property type="match status" value="1"/>
</dbReference>
<comment type="caution">
    <text evidence="2">The sequence shown here is derived from an EMBL/GenBank/DDBJ whole genome shotgun (WGS) entry which is preliminary data.</text>
</comment>
<feature type="transmembrane region" description="Helical" evidence="1">
    <location>
        <begin position="67"/>
        <end position="88"/>
    </location>
</feature>
<protein>
    <submittedName>
        <fullName evidence="2">DUF4386 domain-containing protein</fullName>
    </submittedName>
</protein>
<dbReference type="RefSeq" id="WP_379680969.1">
    <property type="nucleotide sequence ID" value="NZ_JBHLWP010000016.1"/>
</dbReference>
<evidence type="ECO:0000256" key="1">
    <source>
        <dbReference type="SAM" id="Phobius"/>
    </source>
</evidence>
<name>A0ABV6FKF1_9BURK</name>
<keyword evidence="1" id="KW-0812">Transmembrane</keyword>
<dbReference type="EMBL" id="JBHLWP010000016">
    <property type="protein sequence ID" value="MFC0253799.1"/>
    <property type="molecule type" value="Genomic_DNA"/>
</dbReference>
<dbReference type="Proteomes" id="UP001589773">
    <property type="component" value="Unassembled WGS sequence"/>
</dbReference>
<dbReference type="InterPro" id="IPR025495">
    <property type="entry name" value="DUF4386"/>
</dbReference>
<gene>
    <name evidence="2" type="ORF">ACFFJK_18020</name>
</gene>
<feature type="transmembrane region" description="Helical" evidence="1">
    <location>
        <begin position="141"/>
        <end position="167"/>
    </location>
</feature>
<accession>A0ABV6FKF1</accession>
<keyword evidence="3" id="KW-1185">Reference proteome</keyword>
<evidence type="ECO:0000313" key="3">
    <source>
        <dbReference type="Proteomes" id="UP001589773"/>
    </source>
</evidence>
<feature type="transmembrane region" description="Helical" evidence="1">
    <location>
        <begin position="208"/>
        <end position="229"/>
    </location>
</feature>
<sequence>MAQGLPIQDEPRAIQVYARSAGFLYLVIIVMGLVGEAVIRSSLIVWGDPGATAQRILDSAFLWRLGIGGQLVLLVCAVALTAIWYVLLRPVHRHLALAVVCFGLVSLAVESLCVLHLQAALDPITSPALAKVASAGQLHALTYLAVVAHANTFGIALVFFGVQCLLVGYLIRKSGYFPAVLGVAMQIVGACYLINSFAKFVYPPLQGVLFPLILLPALVGESAMCLWLLTKGVNLEKWHGKLLLN</sequence>
<feature type="transmembrane region" description="Helical" evidence="1">
    <location>
        <begin position="95"/>
        <end position="121"/>
    </location>
</feature>
<keyword evidence="1" id="KW-0472">Membrane</keyword>